<dbReference type="InterPro" id="IPR051289">
    <property type="entry name" value="LAGLIDADG_Endonuclease"/>
</dbReference>
<organism evidence="2">
    <name type="scientific">Rhynchosporium graminicola</name>
    <dbReference type="NCBI Taxonomy" id="2792576"/>
    <lineage>
        <taxon>Eukaryota</taxon>
        <taxon>Fungi</taxon>
        <taxon>Dikarya</taxon>
        <taxon>Ascomycota</taxon>
        <taxon>Pezizomycotina</taxon>
        <taxon>Leotiomycetes</taxon>
        <taxon>Helotiales</taxon>
        <taxon>Ploettnerulaceae</taxon>
        <taxon>Rhynchosporium</taxon>
    </lineage>
</organism>
<dbReference type="SUPFAM" id="SSF55608">
    <property type="entry name" value="Homing endonucleases"/>
    <property type="match status" value="2"/>
</dbReference>
<dbReference type="GeneID" id="17963586"/>
<reference evidence="2" key="2">
    <citation type="journal article" date="2014" name="Fungal Genet. Biol.">
        <title>Comparative analysis of mitochondrial genomes from closely related Rhynchosporium species reveals extensive intron invasion.</title>
        <authorList>
            <person name="Torriani S.F."/>
            <person name="Penselin D."/>
            <person name="Knogge W."/>
            <person name="Felder M."/>
            <person name="Taudien S."/>
            <person name="Platzer M."/>
            <person name="McDonald B.A."/>
            <person name="Brunner P.C."/>
        </authorList>
    </citation>
    <scope>NUCLEOTIDE SEQUENCE</scope>
</reference>
<dbReference type="GO" id="GO:0004519">
    <property type="term" value="F:endonuclease activity"/>
    <property type="evidence" value="ECO:0007669"/>
    <property type="project" value="InterPro"/>
</dbReference>
<dbReference type="GO" id="GO:0005739">
    <property type="term" value="C:mitochondrion"/>
    <property type="evidence" value="ECO:0007669"/>
    <property type="project" value="UniProtKB-ARBA"/>
</dbReference>
<dbReference type="RefSeq" id="YP_008965349.1">
    <property type="nucleotide sequence ID" value="NC_023126.1"/>
</dbReference>
<gene>
    <name evidence="2" type="primary">cox1i7</name>
</gene>
<feature type="domain" description="Homing endonuclease LAGLIDADG" evidence="1">
    <location>
        <begin position="210"/>
        <end position="309"/>
    </location>
</feature>
<accession>V5W785</accession>
<evidence type="ECO:0000313" key="2">
    <source>
        <dbReference type="EMBL" id="AHC02347.1"/>
    </source>
</evidence>
<protein>
    <submittedName>
        <fullName evidence="2">LAGLIDADG</fullName>
    </submittedName>
</protein>
<dbReference type="InterPro" id="IPR004860">
    <property type="entry name" value="LAGLIDADG_dom"/>
</dbReference>
<reference evidence="2" key="1">
    <citation type="submission" date="2013-09" db="EMBL/GenBank/DDBJ databases">
        <authorList>
            <person name="Torriani S.F.F."/>
            <person name="Penselin D."/>
            <person name="Knogge W."/>
            <person name="Felder M."/>
            <person name="Taudien S."/>
            <person name="Platzer M."/>
            <person name="McDonald B.A."/>
            <person name="Brunner P.C."/>
        </authorList>
    </citation>
    <scope>NUCLEOTIDE SEQUENCE</scope>
</reference>
<dbReference type="Gene3D" id="3.10.28.10">
    <property type="entry name" value="Homing endonucleases"/>
    <property type="match status" value="2"/>
</dbReference>
<keyword evidence="2" id="KW-0496">Mitochondrion</keyword>
<dbReference type="InterPro" id="IPR027434">
    <property type="entry name" value="Homing_endonucl"/>
</dbReference>
<dbReference type="EMBL" id="KF650573">
    <property type="protein sequence ID" value="AHC02347.1"/>
    <property type="molecule type" value="Genomic_DNA"/>
</dbReference>
<evidence type="ECO:0000259" key="1">
    <source>
        <dbReference type="Pfam" id="PF00961"/>
    </source>
</evidence>
<name>V5W785_9HELO</name>
<sequence>MGNIINFAVSWNGLVLIGTLNGKNSISYTQSAGNLSLYLSNSKTQSASEAIRETSFNFSAFRQYYNTLFTVVGVTKDPAKQLSNDWLTWFIGFVEGDGAIQTYANGTRVRFVLTQKESAILYYVQKKLGIGTVKHFPQGKSGANNDFYRLIVDNTSHILLLAFLFNGNLALTNRIRQLSLWLEALNKRFGVNTILLANKPVAVTLQDGWLSGFTDAEGCFNVSITCNTRYALNYVIRMRYILDQKDSSILLIIRNLFGFGKVSLRSHTDGVYRYTATGFKTLNHVISYFKLFPLYTKKARSLEKWSIIHQMVSNKTHLTVEGLAEVRILQKQINIDNGMNKKTGSMAKPKHPNNFN</sequence>
<dbReference type="Pfam" id="PF00961">
    <property type="entry name" value="LAGLIDADG_1"/>
    <property type="match status" value="1"/>
</dbReference>
<dbReference type="PANTHER" id="PTHR36181">
    <property type="entry name" value="INTRON-ENCODED ENDONUCLEASE AI3-RELATED"/>
    <property type="match status" value="1"/>
</dbReference>
<geneLocation type="mitochondrion" evidence="2"/>
<dbReference type="PANTHER" id="PTHR36181:SF4">
    <property type="entry name" value="LAGLIDADG ENDONUCLEASE"/>
    <property type="match status" value="1"/>
</dbReference>
<dbReference type="AlphaFoldDB" id="V5W785"/>
<proteinExistence type="predicted"/>